<feature type="domain" description="AMP-dependent synthetase/ligase" evidence="3">
    <location>
        <begin position="34"/>
        <end position="395"/>
    </location>
</feature>
<dbReference type="Gene3D" id="3.30.300.30">
    <property type="match status" value="1"/>
</dbReference>
<dbReference type="InterPro" id="IPR025110">
    <property type="entry name" value="AMP-bd_C"/>
</dbReference>
<proteinExistence type="inferred from homology"/>
<dbReference type="Proteomes" id="UP001595957">
    <property type="component" value="Unassembled WGS sequence"/>
</dbReference>
<evidence type="ECO:0000313" key="6">
    <source>
        <dbReference type="Proteomes" id="UP001595957"/>
    </source>
</evidence>
<dbReference type="InterPro" id="IPR020845">
    <property type="entry name" value="AMP-binding_CS"/>
</dbReference>
<evidence type="ECO:0000256" key="2">
    <source>
        <dbReference type="ARBA" id="ARBA00022598"/>
    </source>
</evidence>
<dbReference type="PROSITE" id="PS00455">
    <property type="entry name" value="AMP_BINDING"/>
    <property type="match status" value="1"/>
</dbReference>
<dbReference type="SUPFAM" id="SSF56801">
    <property type="entry name" value="Acetyl-CoA synthetase-like"/>
    <property type="match status" value="1"/>
</dbReference>
<organism evidence="5 6">
    <name type="scientific">Sphingobium tyrosinilyticum</name>
    <dbReference type="NCBI Taxonomy" id="2715436"/>
    <lineage>
        <taxon>Bacteria</taxon>
        <taxon>Pseudomonadati</taxon>
        <taxon>Pseudomonadota</taxon>
        <taxon>Alphaproteobacteria</taxon>
        <taxon>Sphingomonadales</taxon>
        <taxon>Sphingomonadaceae</taxon>
        <taxon>Sphingobium</taxon>
    </lineage>
</organism>
<dbReference type="Pfam" id="PF00501">
    <property type="entry name" value="AMP-binding"/>
    <property type="match status" value="1"/>
</dbReference>
<dbReference type="Pfam" id="PF13193">
    <property type="entry name" value="AMP-binding_C"/>
    <property type="match status" value="1"/>
</dbReference>
<keyword evidence="6" id="KW-1185">Reference proteome</keyword>
<protein>
    <submittedName>
        <fullName evidence="5">Class I adenylate-forming enzyme family protein</fullName>
    </submittedName>
</protein>
<dbReference type="PANTHER" id="PTHR43201:SF5">
    <property type="entry name" value="MEDIUM-CHAIN ACYL-COA LIGASE ACSF2, MITOCHONDRIAL"/>
    <property type="match status" value="1"/>
</dbReference>
<dbReference type="InterPro" id="IPR045851">
    <property type="entry name" value="AMP-bd_C_sf"/>
</dbReference>
<accession>A0ABV9EYU2</accession>
<evidence type="ECO:0000259" key="4">
    <source>
        <dbReference type="Pfam" id="PF13193"/>
    </source>
</evidence>
<reference evidence="6" key="1">
    <citation type="journal article" date="2019" name="Int. J. Syst. Evol. Microbiol.">
        <title>The Global Catalogue of Microorganisms (GCM) 10K type strain sequencing project: providing services to taxonomists for standard genome sequencing and annotation.</title>
        <authorList>
            <consortium name="The Broad Institute Genomics Platform"/>
            <consortium name="The Broad Institute Genome Sequencing Center for Infectious Disease"/>
            <person name="Wu L."/>
            <person name="Ma J."/>
        </authorList>
    </citation>
    <scope>NUCLEOTIDE SEQUENCE [LARGE SCALE GENOMIC DNA]</scope>
    <source>
        <strain evidence="6">NBRC 103632</strain>
    </source>
</reference>
<evidence type="ECO:0000256" key="1">
    <source>
        <dbReference type="ARBA" id="ARBA00006432"/>
    </source>
</evidence>
<keyword evidence="2" id="KW-0436">Ligase</keyword>
<dbReference type="InterPro" id="IPR000873">
    <property type="entry name" value="AMP-dep_synth/lig_dom"/>
</dbReference>
<feature type="domain" description="AMP-binding enzyme C-terminal" evidence="4">
    <location>
        <begin position="445"/>
        <end position="519"/>
    </location>
</feature>
<evidence type="ECO:0000259" key="3">
    <source>
        <dbReference type="Pfam" id="PF00501"/>
    </source>
</evidence>
<dbReference type="EMBL" id="JBHSFZ010000018">
    <property type="protein sequence ID" value="MFC4594522.1"/>
    <property type="molecule type" value="Genomic_DNA"/>
</dbReference>
<dbReference type="RefSeq" id="WP_380804317.1">
    <property type="nucleotide sequence ID" value="NZ_JBHSFZ010000018.1"/>
</dbReference>
<dbReference type="InterPro" id="IPR042099">
    <property type="entry name" value="ANL_N_sf"/>
</dbReference>
<dbReference type="PANTHER" id="PTHR43201">
    <property type="entry name" value="ACYL-COA SYNTHETASE"/>
    <property type="match status" value="1"/>
</dbReference>
<gene>
    <name evidence="5" type="ORF">ACFO3E_10015</name>
</gene>
<comment type="caution">
    <text evidence="5">The sequence shown here is derived from an EMBL/GenBank/DDBJ whole genome shotgun (WGS) entry which is preliminary data.</text>
</comment>
<comment type="similarity">
    <text evidence="1">Belongs to the ATP-dependent AMP-binding enzyme family.</text>
</comment>
<name>A0ABV9EYU2_9SPHN</name>
<dbReference type="Gene3D" id="3.40.50.12780">
    <property type="entry name" value="N-terminal domain of ligase-like"/>
    <property type="match status" value="1"/>
</dbReference>
<sequence>MLNDFKQPIRHEMHFGRMVRCHTNRAPTVHALLRSAAEHAPERVAVVAGDLRLTYEELGDKVERIASAWVARDISKGDRLAILIGNRPEFLFTILAAARIGVIVVPLNPRQKLPEIQFMLQKCEAKAIVFEASMAEEVPKAETLPLLSRRFVVSGETEGAEPFDWLAEAPFSASFAEVAEPHEDDPFCILYTSGTTGEPKGATLSQLGVVHSVAHYRHGFGLRDGDVAALAVPASHVTGLVAILLAAIGVAGTTVMMTDFKARDLLALIDRERVTYTLMVPAMYNLCLLALDSVEADLSSWRVGGFGGAPMPDISITRLAEKIPGLGLFNIYGATETTSPATILRADQLAARADSVGQPVDCADILIVDEDGHEVPRGQCGEVLIGGPMTISAYWNNAEANASAFIGGYWRSGDIGSMDEEGYLRISDRLKDVINRGGYKIYSLEVEHVIARLPGVVECAVVGYPDSVLGERVAAFVCGSLANAEAAVKAHCARNLSDYKLPELVVQLDGPLPRNANGKVMKAQLRALVGPGR</sequence>
<evidence type="ECO:0000313" key="5">
    <source>
        <dbReference type="EMBL" id="MFC4594522.1"/>
    </source>
</evidence>